<dbReference type="EMBL" id="JAWPEI010000008">
    <property type="protein sequence ID" value="KAK4717494.1"/>
    <property type="molecule type" value="Genomic_DNA"/>
</dbReference>
<proteinExistence type="inferred from homology"/>
<dbReference type="GO" id="GO:0016020">
    <property type="term" value="C:membrane"/>
    <property type="evidence" value="ECO:0007669"/>
    <property type="project" value="UniProtKB-SubCell"/>
</dbReference>
<keyword evidence="4 8" id="KW-0812">Transmembrane</keyword>
<protein>
    <submittedName>
        <fullName evidence="9">Uncharacterized protein</fullName>
    </submittedName>
</protein>
<name>A0AAV9KW33_9SOLN</name>
<sequence length="116" mass="13296">MIERGNHNKAKFKLKRIRGIEDIDEEFNDLVVANETSRKIEHPWRNLLQKKKYTPHLTMVIMIPFFWQLAGINVIMFYASVLFKTIGFGADTSAMSIVITGGVDIIATVVSIYYIC</sequence>
<evidence type="ECO:0000256" key="3">
    <source>
        <dbReference type="ARBA" id="ARBA00022448"/>
    </source>
</evidence>
<evidence type="ECO:0000313" key="10">
    <source>
        <dbReference type="Proteomes" id="UP001311915"/>
    </source>
</evidence>
<dbReference type="GO" id="GO:0015144">
    <property type="term" value="F:carbohydrate transmembrane transporter activity"/>
    <property type="evidence" value="ECO:0007669"/>
    <property type="project" value="InterPro"/>
</dbReference>
<evidence type="ECO:0000256" key="1">
    <source>
        <dbReference type="ARBA" id="ARBA00004370"/>
    </source>
</evidence>
<evidence type="ECO:0000256" key="2">
    <source>
        <dbReference type="ARBA" id="ARBA00010992"/>
    </source>
</evidence>
<keyword evidence="5 8" id="KW-1133">Transmembrane helix</keyword>
<reference evidence="9 10" key="1">
    <citation type="submission" date="2023-10" db="EMBL/GenBank/DDBJ databases">
        <title>Genome-Wide Identification Analysis in wild type Solanum Pinnatisectum Reveals Some Genes Defensing Phytophthora Infestans.</title>
        <authorList>
            <person name="Sun C."/>
        </authorList>
    </citation>
    <scope>NUCLEOTIDE SEQUENCE [LARGE SCALE GENOMIC DNA]</scope>
    <source>
        <strain evidence="9">LQN</strain>
        <tissue evidence="9">Leaf</tissue>
    </source>
</reference>
<evidence type="ECO:0000256" key="6">
    <source>
        <dbReference type="ARBA" id="ARBA00023136"/>
    </source>
</evidence>
<dbReference type="Gene3D" id="1.20.1250.20">
    <property type="entry name" value="MFS general substrate transporter like domains"/>
    <property type="match status" value="1"/>
</dbReference>
<dbReference type="PANTHER" id="PTHR23500:SF574">
    <property type="entry name" value="SUGAR TRANSPORT PROTEIN 1"/>
    <property type="match status" value="1"/>
</dbReference>
<keyword evidence="10" id="KW-1185">Reference proteome</keyword>
<dbReference type="SUPFAM" id="SSF103473">
    <property type="entry name" value="MFS general substrate transporter"/>
    <property type="match status" value="1"/>
</dbReference>
<dbReference type="PANTHER" id="PTHR23500">
    <property type="entry name" value="SOLUTE CARRIER FAMILY 2, FACILITATED GLUCOSE TRANSPORTER"/>
    <property type="match status" value="1"/>
</dbReference>
<keyword evidence="6 8" id="KW-0472">Membrane</keyword>
<dbReference type="InterPro" id="IPR045262">
    <property type="entry name" value="STP/PLT_plant"/>
</dbReference>
<keyword evidence="3" id="KW-0813">Transport</keyword>
<comment type="subcellular location">
    <subcellularLocation>
        <location evidence="1">Membrane</location>
    </subcellularLocation>
</comment>
<evidence type="ECO:0000256" key="7">
    <source>
        <dbReference type="ARBA" id="ARBA00044504"/>
    </source>
</evidence>
<gene>
    <name evidence="9" type="ORF">R3W88_015832</name>
</gene>
<evidence type="ECO:0000256" key="8">
    <source>
        <dbReference type="SAM" id="Phobius"/>
    </source>
</evidence>
<comment type="similarity">
    <text evidence="7">Belongs to the major facilitator superfamily. Phosphate:H(+) symporter (TC 2.A.1.9) family.</text>
</comment>
<dbReference type="InterPro" id="IPR005828">
    <property type="entry name" value="MFS_sugar_transport-like"/>
</dbReference>
<evidence type="ECO:0000313" key="9">
    <source>
        <dbReference type="EMBL" id="KAK4717494.1"/>
    </source>
</evidence>
<dbReference type="Proteomes" id="UP001311915">
    <property type="component" value="Unassembled WGS sequence"/>
</dbReference>
<accession>A0AAV9KW33</accession>
<feature type="transmembrane region" description="Helical" evidence="8">
    <location>
        <begin position="93"/>
        <end position="115"/>
    </location>
</feature>
<dbReference type="InterPro" id="IPR036259">
    <property type="entry name" value="MFS_trans_sf"/>
</dbReference>
<dbReference type="AlphaFoldDB" id="A0AAV9KW33"/>
<dbReference type="Pfam" id="PF00083">
    <property type="entry name" value="Sugar_tr"/>
    <property type="match status" value="1"/>
</dbReference>
<feature type="transmembrane region" description="Helical" evidence="8">
    <location>
        <begin position="57"/>
        <end position="81"/>
    </location>
</feature>
<organism evidence="9 10">
    <name type="scientific">Solanum pinnatisectum</name>
    <name type="common">tansyleaf nightshade</name>
    <dbReference type="NCBI Taxonomy" id="50273"/>
    <lineage>
        <taxon>Eukaryota</taxon>
        <taxon>Viridiplantae</taxon>
        <taxon>Streptophyta</taxon>
        <taxon>Embryophyta</taxon>
        <taxon>Tracheophyta</taxon>
        <taxon>Spermatophyta</taxon>
        <taxon>Magnoliopsida</taxon>
        <taxon>eudicotyledons</taxon>
        <taxon>Gunneridae</taxon>
        <taxon>Pentapetalae</taxon>
        <taxon>asterids</taxon>
        <taxon>lamiids</taxon>
        <taxon>Solanales</taxon>
        <taxon>Solanaceae</taxon>
        <taxon>Solanoideae</taxon>
        <taxon>Solaneae</taxon>
        <taxon>Solanum</taxon>
    </lineage>
</organism>
<comment type="similarity">
    <text evidence="2">Belongs to the major facilitator superfamily. Sugar transporter (TC 2.A.1.1) family.</text>
</comment>
<evidence type="ECO:0000256" key="4">
    <source>
        <dbReference type="ARBA" id="ARBA00022692"/>
    </source>
</evidence>
<comment type="caution">
    <text evidence="9">The sequence shown here is derived from an EMBL/GenBank/DDBJ whole genome shotgun (WGS) entry which is preliminary data.</text>
</comment>
<evidence type="ECO:0000256" key="5">
    <source>
        <dbReference type="ARBA" id="ARBA00022989"/>
    </source>
</evidence>